<dbReference type="EMBL" id="CP136920">
    <property type="protein sequence ID" value="WOO41897.1"/>
    <property type="molecule type" value="Genomic_DNA"/>
</dbReference>
<dbReference type="RefSeq" id="WP_317834381.1">
    <property type="nucleotide sequence ID" value="NZ_CP136920.1"/>
</dbReference>
<evidence type="ECO:0000256" key="6">
    <source>
        <dbReference type="SAM" id="Phobius"/>
    </source>
</evidence>
<dbReference type="Pfam" id="PF04241">
    <property type="entry name" value="DUF423"/>
    <property type="match status" value="1"/>
</dbReference>
<accession>A0AAQ3QWH7</accession>
<evidence type="ECO:0000256" key="5">
    <source>
        <dbReference type="ARBA" id="ARBA00023136"/>
    </source>
</evidence>
<evidence type="ECO:0000256" key="3">
    <source>
        <dbReference type="ARBA" id="ARBA00022692"/>
    </source>
</evidence>
<dbReference type="KEGG" id="puo:RZN69_02270"/>
<evidence type="ECO:0000313" key="7">
    <source>
        <dbReference type="EMBL" id="WOO41897.1"/>
    </source>
</evidence>
<organism evidence="7 8">
    <name type="scientific">Rubellicoccus peritrichatus</name>
    <dbReference type="NCBI Taxonomy" id="3080537"/>
    <lineage>
        <taxon>Bacteria</taxon>
        <taxon>Pseudomonadati</taxon>
        <taxon>Verrucomicrobiota</taxon>
        <taxon>Opitutia</taxon>
        <taxon>Puniceicoccales</taxon>
        <taxon>Cerasicoccaceae</taxon>
        <taxon>Rubellicoccus</taxon>
    </lineage>
</organism>
<feature type="transmembrane region" description="Helical" evidence="6">
    <location>
        <begin position="50"/>
        <end position="67"/>
    </location>
</feature>
<evidence type="ECO:0000256" key="2">
    <source>
        <dbReference type="ARBA" id="ARBA00009694"/>
    </source>
</evidence>
<dbReference type="PANTHER" id="PTHR43461:SF1">
    <property type="entry name" value="TRANSMEMBRANE PROTEIN 256"/>
    <property type="match status" value="1"/>
</dbReference>
<dbReference type="GO" id="GO:0005886">
    <property type="term" value="C:plasma membrane"/>
    <property type="evidence" value="ECO:0007669"/>
    <property type="project" value="TreeGrafter"/>
</dbReference>
<feature type="transmembrane region" description="Helical" evidence="6">
    <location>
        <begin position="108"/>
        <end position="128"/>
    </location>
</feature>
<dbReference type="InterPro" id="IPR006696">
    <property type="entry name" value="DUF423"/>
</dbReference>
<dbReference type="PANTHER" id="PTHR43461">
    <property type="entry name" value="TRANSMEMBRANE PROTEIN 256"/>
    <property type="match status" value="1"/>
</dbReference>
<reference evidence="7 8" key="1">
    <citation type="submission" date="2023-10" db="EMBL/GenBank/DDBJ databases">
        <title>Rubellicoccus peritrichatus gen. nov., sp. nov., isolated from an algae of coral reef tank.</title>
        <authorList>
            <person name="Luo J."/>
        </authorList>
    </citation>
    <scope>NUCLEOTIDE SEQUENCE [LARGE SCALE GENOMIC DNA]</scope>
    <source>
        <strain evidence="7 8">CR14</strain>
    </source>
</reference>
<evidence type="ECO:0000313" key="8">
    <source>
        <dbReference type="Proteomes" id="UP001304300"/>
    </source>
</evidence>
<keyword evidence="3 6" id="KW-0812">Transmembrane</keyword>
<feature type="transmembrane region" description="Helical" evidence="6">
    <location>
        <begin position="76"/>
        <end position="96"/>
    </location>
</feature>
<keyword evidence="4 6" id="KW-1133">Transmembrane helix</keyword>
<dbReference type="Proteomes" id="UP001304300">
    <property type="component" value="Chromosome"/>
</dbReference>
<comment type="similarity">
    <text evidence="2">Belongs to the UPF0382 family.</text>
</comment>
<evidence type="ECO:0000256" key="1">
    <source>
        <dbReference type="ARBA" id="ARBA00004141"/>
    </source>
</evidence>
<comment type="subcellular location">
    <subcellularLocation>
        <location evidence="1">Membrane</location>
        <topology evidence="1">Multi-pass membrane protein</topology>
    </subcellularLocation>
</comment>
<name>A0AAQ3QWH7_9BACT</name>
<protein>
    <submittedName>
        <fullName evidence="7">DUF423 domain-containing protein</fullName>
    </submittedName>
</protein>
<feature type="transmembrane region" description="Helical" evidence="6">
    <location>
        <begin position="7"/>
        <end position="30"/>
    </location>
</feature>
<dbReference type="AlphaFoldDB" id="A0AAQ3QWH7"/>
<sequence>MNKKSSTILIISSLCGFFGVVLGAFGAHALHDRLVEANMLRVWETAVDYQLFHTLALGIVAVLAMLWPKKAIYTSIAFLWGFGILFFSGSLYWLALGGPKWLGPITPIGGLLLILGWLLLGVLGVIGLKSRPE</sequence>
<keyword evidence="8" id="KW-1185">Reference proteome</keyword>
<evidence type="ECO:0000256" key="4">
    <source>
        <dbReference type="ARBA" id="ARBA00022989"/>
    </source>
</evidence>
<proteinExistence type="inferred from homology"/>
<keyword evidence="5 6" id="KW-0472">Membrane</keyword>
<gene>
    <name evidence="7" type="ORF">RZN69_02270</name>
</gene>